<dbReference type="EMBL" id="JBHRTG010000001">
    <property type="protein sequence ID" value="MFC3161870.1"/>
    <property type="molecule type" value="Genomic_DNA"/>
</dbReference>
<sequence length="437" mass="48315">MQVGIMHRLALLILQGPASPFLKEVAREAENAGAKVFKINFCLGDGVFWWPRKADWFTGGSDEWPAFLLDYLRRNGITDILMLGDGRQKHAAAVEIAREAGVRVHVLEHGYLRPDWLTIEPEGMSGRSWFPRDVTTLRALADSVPAVDLRSRFKSSFLTYALYDLAYHVPNVLLGWLLHPNYRTHGPVHPLVEYAGWIGKGLTSRRRRRQAQEVQQRYLPTETSAPRYFLFPLQLPGDYQIRIHAPFGDHFEIVSATISSFAEEAPADTRLLFKTHPIDNGLSGWAGFVMREARRHGVEQRVDVIDGGDLDKLIANATGIVTVNSTVGLSAIMADKPVITLGAAIYDVAGATHQDSLANFWRTPQAPQPDMPEVLAKALVTTTQVRGGFLGAEAIAAGARGVVTRIMDPCSALKRPSSAATIYRYEPELRQASITAA</sequence>
<evidence type="ECO:0000313" key="1">
    <source>
        <dbReference type="EMBL" id="MFC3161870.1"/>
    </source>
</evidence>
<protein>
    <submittedName>
        <fullName evidence="1">Capsule biosynthesis protein</fullName>
    </submittedName>
</protein>
<comment type="caution">
    <text evidence="1">The sequence shown here is derived from an EMBL/GenBank/DDBJ whole genome shotgun (WGS) entry which is preliminary data.</text>
</comment>
<dbReference type="CDD" id="cd16441">
    <property type="entry name" value="beta_Kdo_transferase_KpsS"/>
    <property type="match status" value="1"/>
</dbReference>
<gene>
    <name evidence="1" type="ORF">ACFOHV_01115</name>
</gene>
<dbReference type="Proteomes" id="UP001595647">
    <property type="component" value="Unassembled WGS sequence"/>
</dbReference>
<evidence type="ECO:0000313" key="2">
    <source>
        <dbReference type="Proteomes" id="UP001595647"/>
    </source>
</evidence>
<keyword evidence="2" id="KW-1185">Reference proteome</keyword>
<proteinExistence type="predicted"/>
<dbReference type="Pfam" id="PF05159">
    <property type="entry name" value="Capsule_synth"/>
    <property type="match status" value="1"/>
</dbReference>
<accession>A0ABV7HXM0</accession>
<name>A0ABV7HXM0_9HYPH</name>
<organism evidence="1 2">
    <name type="scientific">Ciceribacter thiooxidans</name>
    <dbReference type="NCBI Taxonomy" id="1969821"/>
    <lineage>
        <taxon>Bacteria</taxon>
        <taxon>Pseudomonadati</taxon>
        <taxon>Pseudomonadota</taxon>
        <taxon>Alphaproteobacteria</taxon>
        <taxon>Hyphomicrobiales</taxon>
        <taxon>Rhizobiaceae</taxon>
        <taxon>Ciceribacter</taxon>
    </lineage>
</organism>
<dbReference type="InterPro" id="IPR007833">
    <property type="entry name" value="Capsule_polysaccharide_synth"/>
</dbReference>
<dbReference type="RefSeq" id="WP_182305981.1">
    <property type="nucleotide sequence ID" value="NZ_CP059896.1"/>
</dbReference>
<reference evidence="2" key="1">
    <citation type="journal article" date="2019" name="Int. J. Syst. Evol. Microbiol.">
        <title>The Global Catalogue of Microorganisms (GCM) 10K type strain sequencing project: providing services to taxonomists for standard genome sequencing and annotation.</title>
        <authorList>
            <consortium name="The Broad Institute Genomics Platform"/>
            <consortium name="The Broad Institute Genome Sequencing Center for Infectious Disease"/>
            <person name="Wu L."/>
            <person name="Ma J."/>
        </authorList>
    </citation>
    <scope>NUCLEOTIDE SEQUENCE [LARGE SCALE GENOMIC DNA]</scope>
    <source>
        <strain evidence="2">KCTC 52231</strain>
    </source>
</reference>